<keyword evidence="2" id="KW-0012">Acyltransferase</keyword>
<reference evidence="2 3" key="1">
    <citation type="submission" date="2020-08" db="EMBL/GenBank/DDBJ databases">
        <title>Sequencing the genomes of 1000 actinobacteria strains.</title>
        <authorList>
            <person name="Klenk H.-P."/>
        </authorList>
    </citation>
    <scope>NUCLEOTIDE SEQUENCE [LARGE SCALE GENOMIC DNA]</scope>
    <source>
        <strain evidence="2 3">DSM 46659</strain>
    </source>
</reference>
<dbReference type="Gene3D" id="3.40.630.30">
    <property type="match status" value="1"/>
</dbReference>
<dbReference type="PROSITE" id="PS51186">
    <property type="entry name" value="GNAT"/>
    <property type="match status" value="1"/>
</dbReference>
<evidence type="ECO:0000313" key="3">
    <source>
        <dbReference type="Proteomes" id="UP000546642"/>
    </source>
</evidence>
<dbReference type="EMBL" id="JACHDS010000001">
    <property type="protein sequence ID" value="MBB6170363.1"/>
    <property type="molecule type" value="Genomic_DNA"/>
</dbReference>
<name>A0A7W9YDW1_9ACTN</name>
<accession>A0A7W9YDW1</accession>
<evidence type="ECO:0000259" key="1">
    <source>
        <dbReference type="PROSITE" id="PS51186"/>
    </source>
</evidence>
<evidence type="ECO:0000313" key="2">
    <source>
        <dbReference type="EMBL" id="MBB6170363.1"/>
    </source>
</evidence>
<organism evidence="2 3">
    <name type="scientific">Nocardiopsis mwathae</name>
    <dbReference type="NCBI Taxonomy" id="1472723"/>
    <lineage>
        <taxon>Bacteria</taxon>
        <taxon>Bacillati</taxon>
        <taxon>Actinomycetota</taxon>
        <taxon>Actinomycetes</taxon>
        <taxon>Streptosporangiales</taxon>
        <taxon>Nocardiopsidaceae</taxon>
        <taxon>Nocardiopsis</taxon>
    </lineage>
</organism>
<dbReference type="AlphaFoldDB" id="A0A7W9YDW1"/>
<dbReference type="EC" id="2.3.1.59" evidence="2"/>
<keyword evidence="3" id="KW-1185">Reference proteome</keyword>
<dbReference type="CDD" id="cd04301">
    <property type="entry name" value="NAT_SF"/>
    <property type="match status" value="1"/>
</dbReference>
<dbReference type="SUPFAM" id="SSF55729">
    <property type="entry name" value="Acyl-CoA N-acyltransferases (Nat)"/>
    <property type="match status" value="1"/>
</dbReference>
<dbReference type="RefSeq" id="WP_221308000.1">
    <property type="nucleotide sequence ID" value="NZ_JACHDS010000001.1"/>
</dbReference>
<feature type="domain" description="N-acetyltransferase" evidence="1">
    <location>
        <begin position="5"/>
        <end position="161"/>
    </location>
</feature>
<dbReference type="Pfam" id="PF13527">
    <property type="entry name" value="Acetyltransf_9"/>
    <property type="match status" value="1"/>
</dbReference>
<sequence length="180" mass="19592">MDRMTEVRTAHTADLGAAVLDAARALLVDVFEGELTEDDWEHSLGGIHALVWEGDDLIGHGSVVQRRLIHGGRALRTGYVEGVGVRADRRRHGHGGALMDALERVIRGAYDLGALGATDEGAEFYNGRGWQRWQGPTSALTPSGVTRTAAEDDCIYVLPVQVPLDFSGDLICDWRDGDVW</sequence>
<dbReference type="InterPro" id="IPR000182">
    <property type="entry name" value="GNAT_dom"/>
</dbReference>
<dbReference type="GO" id="GO:0047921">
    <property type="term" value="F:aminoglycoside 2'-N-acetyltransferase activity"/>
    <property type="evidence" value="ECO:0007669"/>
    <property type="project" value="UniProtKB-EC"/>
</dbReference>
<gene>
    <name evidence="2" type="ORF">HNR23_000423</name>
</gene>
<keyword evidence="2" id="KW-0808">Transferase</keyword>
<proteinExistence type="predicted"/>
<dbReference type="InterPro" id="IPR016181">
    <property type="entry name" value="Acyl_CoA_acyltransferase"/>
</dbReference>
<comment type="caution">
    <text evidence="2">The sequence shown here is derived from an EMBL/GenBank/DDBJ whole genome shotgun (WGS) entry which is preliminary data.</text>
</comment>
<dbReference type="Proteomes" id="UP000546642">
    <property type="component" value="Unassembled WGS sequence"/>
</dbReference>
<protein>
    <submittedName>
        <fullName evidence="2">Aminoglycoside 2'-N-acetyltransferase I</fullName>
        <ecNumber evidence="2">2.3.1.59</ecNumber>
    </submittedName>
</protein>